<evidence type="ECO:0000256" key="1">
    <source>
        <dbReference type="ARBA" id="ARBA00004479"/>
    </source>
</evidence>
<dbReference type="FunCoup" id="A0A7M7NDB1">
    <property type="interactions" value="59"/>
</dbReference>
<dbReference type="InterPro" id="IPR003599">
    <property type="entry name" value="Ig_sub"/>
</dbReference>
<dbReference type="OrthoDB" id="10055806at2759"/>
<dbReference type="AlphaFoldDB" id="A0A7M7NDB1"/>
<evidence type="ECO:0000256" key="4">
    <source>
        <dbReference type="ARBA" id="ARBA00023180"/>
    </source>
</evidence>
<accession>A0A7M7NDB1</accession>
<protein>
    <recommendedName>
        <fullName evidence="6">Ig-like domain-containing protein</fullName>
    </recommendedName>
</protein>
<dbReference type="InterPro" id="IPR036179">
    <property type="entry name" value="Ig-like_dom_sf"/>
</dbReference>
<dbReference type="InterPro" id="IPR051116">
    <property type="entry name" value="Surface_Rcpt/Adhesion_Mol"/>
</dbReference>
<dbReference type="RefSeq" id="XP_030834797.1">
    <property type="nucleotide sequence ID" value="XM_030978937.1"/>
</dbReference>
<comment type="subcellular location">
    <subcellularLocation>
        <location evidence="1">Membrane</location>
        <topology evidence="1">Single-pass type I membrane protein</topology>
    </subcellularLocation>
</comment>
<dbReference type="InParanoid" id="A0A7M7NDB1"/>
<dbReference type="PANTHER" id="PTHR11973">
    <property type="entry name" value="CELL SURFACE GLYCOPROTEIN MUC18-RELATED"/>
    <property type="match status" value="1"/>
</dbReference>
<sequence>MDGDHYYHTFTRSRPIKMDPRIGSLWLISTCVGIVMISCYISGVACDVPDDVVYTDVHKTVRIRDSVVLKCQFRGTPLAVYWKKGDHPQTAPTLVSWITGDPVTGLCQGERPCQIMEMNAEFSLIIKEVSIVEQGPYVCRVANYKGILIHNFTDISVFSPPKEPYPIINECQMISPSDTETTCTILTSQSVEISCSASGYFPDIDLYFLHGSTRLYTEDPIEVTNLDGTKNKTLSAITTASKNRYICFASVPGSQEQRTTTVLVTGPTILIDSRDRSVATYDIGTYADVPLMEEIDGP</sequence>
<dbReference type="SUPFAM" id="SSF48726">
    <property type="entry name" value="Immunoglobulin"/>
    <property type="match status" value="2"/>
</dbReference>
<evidence type="ECO:0000256" key="2">
    <source>
        <dbReference type="ARBA" id="ARBA00022692"/>
    </source>
</evidence>
<evidence type="ECO:0000313" key="8">
    <source>
        <dbReference type="Proteomes" id="UP000007110"/>
    </source>
</evidence>
<dbReference type="PROSITE" id="PS50835">
    <property type="entry name" value="IG_LIKE"/>
    <property type="match status" value="2"/>
</dbReference>
<keyword evidence="3 5" id="KW-1133">Transmembrane helix</keyword>
<evidence type="ECO:0000259" key="6">
    <source>
        <dbReference type="PROSITE" id="PS50835"/>
    </source>
</evidence>
<name>A0A7M7NDB1_STRPU</name>
<reference evidence="7" key="2">
    <citation type="submission" date="2021-01" db="UniProtKB">
        <authorList>
            <consortium name="EnsemblMetazoa"/>
        </authorList>
    </citation>
    <scope>IDENTIFICATION</scope>
</reference>
<dbReference type="GO" id="GO:0005886">
    <property type="term" value="C:plasma membrane"/>
    <property type="evidence" value="ECO:0000318"/>
    <property type="project" value="GO_Central"/>
</dbReference>
<dbReference type="Gene3D" id="2.60.40.10">
    <property type="entry name" value="Immunoglobulins"/>
    <property type="match status" value="2"/>
</dbReference>
<dbReference type="InterPro" id="IPR013098">
    <property type="entry name" value="Ig_I-set"/>
</dbReference>
<dbReference type="PANTHER" id="PTHR11973:SF24">
    <property type="entry name" value="FIBRONECTIN TYPE-III DOMAIN-CONTAINING PROTEIN"/>
    <property type="match status" value="1"/>
</dbReference>
<evidence type="ECO:0000313" key="7">
    <source>
        <dbReference type="EnsemblMetazoa" id="XP_030834797"/>
    </source>
</evidence>
<keyword evidence="5" id="KW-0472">Membrane</keyword>
<dbReference type="EnsemblMetazoa" id="XM_030978937">
    <property type="protein sequence ID" value="XP_030834797"/>
    <property type="gene ID" value="LOC115921448"/>
</dbReference>
<evidence type="ECO:0000256" key="3">
    <source>
        <dbReference type="ARBA" id="ARBA00022989"/>
    </source>
</evidence>
<dbReference type="InterPro" id="IPR007110">
    <property type="entry name" value="Ig-like_dom"/>
</dbReference>
<organism evidence="7 8">
    <name type="scientific">Strongylocentrotus purpuratus</name>
    <name type="common">Purple sea urchin</name>
    <dbReference type="NCBI Taxonomy" id="7668"/>
    <lineage>
        <taxon>Eukaryota</taxon>
        <taxon>Metazoa</taxon>
        <taxon>Echinodermata</taxon>
        <taxon>Eleutherozoa</taxon>
        <taxon>Echinozoa</taxon>
        <taxon>Echinoidea</taxon>
        <taxon>Euechinoidea</taxon>
        <taxon>Echinacea</taxon>
        <taxon>Camarodonta</taxon>
        <taxon>Echinidea</taxon>
        <taxon>Strongylocentrotidae</taxon>
        <taxon>Strongylocentrotus</taxon>
    </lineage>
</organism>
<feature type="domain" description="Ig-like" evidence="6">
    <location>
        <begin position="176"/>
        <end position="261"/>
    </location>
</feature>
<dbReference type="Pfam" id="PF07679">
    <property type="entry name" value="I-set"/>
    <property type="match status" value="1"/>
</dbReference>
<proteinExistence type="predicted"/>
<dbReference type="GeneID" id="115921448"/>
<keyword evidence="8" id="KW-1185">Reference proteome</keyword>
<keyword evidence="2 5" id="KW-0812">Transmembrane</keyword>
<evidence type="ECO:0000256" key="5">
    <source>
        <dbReference type="SAM" id="Phobius"/>
    </source>
</evidence>
<dbReference type="InterPro" id="IPR013783">
    <property type="entry name" value="Ig-like_fold"/>
</dbReference>
<feature type="domain" description="Ig-like" evidence="6">
    <location>
        <begin position="49"/>
        <end position="156"/>
    </location>
</feature>
<keyword evidence="4" id="KW-0325">Glycoprotein</keyword>
<dbReference type="SMART" id="SM00409">
    <property type="entry name" value="IG"/>
    <property type="match status" value="2"/>
</dbReference>
<reference evidence="8" key="1">
    <citation type="submission" date="2015-02" db="EMBL/GenBank/DDBJ databases">
        <title>Genome sequencing for Strongylocentrotus purpuratus.</title>
        <authorList>
            <person name="Murali S."/>
            <person name="Liu Y."/>
            <person name="Vee V."/>
            <person name="English A."/>
            <person name="Wang M."/>
            <person name="Skinner E."/>
            <person name="Han Y."/>
            <person name="Muzny D.M."/>
            <person name="Worley K.C."/>
            <person name="Gibbs R.A."/>
        </authorList>
    </citation>
    <scope>NUCLEOTIDE SEQUENCE</scope>
</reference>
<dbReference type="KEGG" id="spu:115921448"/>
<dbReference type="Proteomes" id="UP000007110">
    <property type="component" value="Unassembled WGS sequence"/>
</dbReference>
<feature type="transmembrane region" description="Helical" evidence="5">
    <location>
        <begin position="22"/>
        <end position="43"/>
    </location>
</feature>